<organism evidence="3 4">
    <name type="scientific">Ranitomeya imitator</name>
    <name type="common">mimic poison frog</name>
    <dbReference type="NCBI Taxonomy" id="111125"/>
    <lineage>
        <taxon>Eukaryota</taxon>
        <taxon>Metazoa</taxon>
        <taxon>Chordata</taxon>
        <taxon>Craniata</taxon>
        <taxon>Vertebrata</taxon>
        <taxon>Euteleostomi</taxon>
        <taxon>Amphibia</taxon>
        <taxon>Batrachia</taxon>
        <taxon>Anura</taxon>
        <taxon>Neobatrachia</taxon>
        <taxon>Hyloidea</taxon>
        <taxon>Dendrobatidae</taxon>
        <taxon>Dendrobatinae</taxon>
        <taxon>Ranitomeya</taxon>
    </lineage>
</organism>
<gene>
    <name evidence="3" type="ORF">RIMI_LOCUS15253215</name>
</gene>
<evidence type="ECO:0000313" key="4">
    <source>
        <dbReference type="Proteomes" id="UP001176940"/>
    </source>
</evidence>
<dbReference type="InterPro" id="IPR037191">
    <property type="entry name" value="VPS9_dom_sf"/>
</dbReference>
<evidence type="ECO:0000259" key="2">
    <source>
        <dbReference type="PROSITE" id="PS51205"/>
    </source>
</evidence>
<proteinExistence type="predicted"/>
<dbReference type="PANTHER" id="PTHR23101:SF98">
    <property type="entry name" value="VPS9 DOMAIN-CONTAINING PROTEIN 1"/>
    <property type="match status" value="1"/>
</dbReference>
<dbReference type="Gene3D" id="1.20.1050.80">
    <property type="entry name" value="VPS9 domain"/>
    <property type="match status" value="1"/>
</dbReference>
<dbReference type="InterPro" id="IPR003123">
    <property type="entry name" value="VPS9"/>
</dbReference>
<comment type="caution">
    <text evidence="3">The sequence shown here is derived from an EMBL/GenBank/DDBJ whole genome shotgun (WGS) entry which is preliminary data.</text>
</comment>
<name>A0ABN9M0L2_9NEOB</name>
<feature type="domain" description="VPS9" evidence="2">
    <location>
        <begin position="376"/>
        <end position="522"/>
    </location>
</feature>
<accession>A0ABN9M0L2</accession>
<dbReference type="PROSITE" id="PS51205">
    <property type="entry name" value="VPS9"/>
    <property type="match status" value="1"/>
</dbReference>
<sequence length="525" mass="59536">MKRVFRRKDNSHIGAYEAAKSSTRQWHGAVMLRSVYSATAGDQDSRLWGCRVSDLHQSYIDDILWIGHQYKSSGKQFYVSFFQTLSLQRQMMENLVIAKAREDTLQRKAEERRQRRQDRLFTKEKQMTPAEEEQKELYTAVLEYEQDYRWPADYKEKIKNNPGDVDAVSSYLCQILSSSDHPLTKLVIHLQCKIYSRLYPVISKDAAKKTSATKLFRRSLQADNGAGSAVSLPQLKSSKSFQYLPNPHRPSIQHSRSIGDRLESWENSGSIELSTELSTGRSRKDMETSFEDLECLLSPTSLTVPDALQRLTPSQHLNVVVTEIHNARDRLLSCAMFSLNLPSSPQVKDACLDCLEDSFFPPLWPPLLALYRQVLFAQEESLLQVMDMYSTAMPSVLGVSKKLYHEDLKEPYKPAVDDLQNLPHQRSPQRKLEGIVRTLRVICECTEEYCHSPGTAAIGADDLLPIVSFVVLKSGMSHLVSECAALEEFIHEGDLIGEVGYCLTSLQSALVYLETLPVPPLLQPV</sequence>
<dbReference type="InterPro" id="IPR045046">
    <property type="entry name" value="Vps9-like"/>
</dbReference>
<keyword evidence="4" id="KW-1185">Reference proteome</keyword>
<evidence type="ECO:0000256" key="1">
    <source>
        <dbReference type="SAM" id="MobiDB-lite"/>
    </source>
</evidence>
<reference evidence="3" key="1">
    <citation type="submission" date="2023-07" db="EMBL/GenBank/DDBJ databases">
        <authorList>
            <person name="Stuckert A."/>
        </authorList>
    </citation>
    <scope>NUCLEOTIDE SEQUENCE</scope>
</reference>
<dbReference type="SMART" id="SM00167">
    <property type="entry name" value="VPS9"/>
    <property type="match status" value="1"/>
</dbReference>
<dbReference type="SUPFAM" id="SSF109993">
    <property type="entry name" value="VPS9 domain"/>
    <property type="match status" value="1"/>
</dbReference>
<dbReference type="Pfam" id="PF02204">
    <property type="entry name" value="VPS9"/>
    <property type="match status" value="1"/>
</dbReference>
<dbReference type="PANTHER" id="PTHR23101">
    <property type="entry name" value="RAB GDP/GTP EXCHANGE FACTOR"/>
    <property type="match status" value="1"/>
</dbReference>
<dbReference type="Proteomes" id="UP001176940">
    <property type="component" value="Unassembled WGS sequence"/>
</dbReference>
<evidence type="ECO:0000313" key="3">
    <source>
        <dbReference type="EMBL" id="CAJ0955812.1"/>
    </source>
</evidence>
<dbReference type="EMBL" id="CAUEEQ010040693">
    <property type="protein sequence ID" value="CAJ0955812.1"/>
    <property type="molecule type" value="Genomic_DNA"/>
</dbReference>
<protein>
    <recommendedName>
        <fullName evidence="2">VPS9 domain-containing protein</fullName>
    </recommendedName>
</protein>
<feature type="region of interest" description="Disordered" evidence="1">
    <location>
        <begin position="107"/>
        <end position="126"/>
    </location>
</feature>